<evidence type="ECO:0000256" key="7">
    <source>
        <dbReference type="HAMAP-Rule" id="MF_01007"/>
    </source>
</evidence>
<evidence type="ECO:0000256" key="3">
    <source>
        <dbReference type="ARBA" id="ARBA00022552"/>
    </source>
</evidence>
<dbReference type="HAMAP" id="MF_01007">
    <property type="entry name" value="16SrRNA_methyltr_H"/>
    <property type="match status" value="1"/>
</dbReference>
<feature type="binding site" evidence="7">
    <location>
        <begin position="48"/>
        <end position="50"/>
    </location>
    <ligand>
        <name>S-adenosyl-L-methionine</name>
        <dbReference type="ChEBI" id="CHEBI:59789"/>
    </ligand>
</feature>
<keyword evidence="9" id="KW-1185">Reference proteome</keyword>
<protein>
    <recommendedName>
        <fullName evidence="7">Ribosomal RNA small subunit methyltransferase H</fullName>
        <ecNumber evidence="7">2.1.1.199</ecNumber>
    </recommendedName>
    <alternativeName>
        <fullName evidence="7">16S rRNA m(4)C1402 methyltransferase</fullName>
    </alternativeName>
    <alternativeName>
        <fullName evidence="7">rRNA (cytosine-N(4)-)-methyltransferase RsmH</fullName>
    </alternativeName>
</protein>
<dbReference type="HOGENOM" id="CLU_038422_0_0_11"/>
<dbReference type="InterPro" id="IPR023397">
    <property type="entry name" value="SAM-dep_MeTrfase_MraW_recog"/>
</dbReference>
<dbReference type="GO" id="GO:0070475">
    <property type="term" value="P:rRNA base methylation"/>
    <property type="evidence" value="ECO:0007669"/>
    <property type="project" value="UniProtKB-UniRule"/>
</dbReference>
<comment type="similarity">
    <text evidence="1 7">Belongs to the methyltransferase superfamily. RsmH family.</text>
</comment>
<feature type="binding site" evidence="7">
    <location>
        <position position="125"/>
    </location>
    <ligand>
        <name>S-adenosyl-L-methionine</name>
        <dbReference type="ChEBI" id="CHEBI:59789"/>
    </ligand>
</feature>
<proteinExistence type="inferred from homology"/>
<dbReference type="InterPro" id="IPR029063">
    <property type="entry name" value="SAM-dependent_MTases_sf"/>
</dbReference>
<dbReference type="OrthoDB" id="9806637at2"/>
<dbReference type="GO" id="GO:0071424">
    <property type="term" value="F:rRNA (cytosine-N4-)-methyltransferase activity"/>
    <property type="evidence" value="ECO:0007669"/>
    <property type="project" value="UniProtKB-UniRule"/>
</dbReference>
<dbReference type="SUPFAM" id="SSF53335">
    <property type="entry name" value="S-adenosyl-L-methionine-dependent methyltransferases"/>
    <property type="match status" value="1"/>
</dbReference>
<dbReference type="Proteomes" id="UP000061839">
    <property type="component" value="Chromosome"/>
</dbReference>
<dbReference type="PATRIC" id="fig|1618207.4.peg.578"/>
<reference evidence="8 9" key="1">
    <citation type="journal article" date="2015" name="Genome Announc.">
        <title>Complete Genome Sequencing of Protease-Producing Novel Arthrobacter sp. Strain IHBB 11108 Using PacBio Single-Molecule Real-Time Sequencing Technology.</title>
        <authorList>
            <person name="Kiran S."/>
            <person name="Swarnkar M.K."/>
            <person name="Pal M."/>
            <person name="Thakur R."/>
            <person name="Tewari R."/>
            <person name="Singh A.K."/>
            <person name="Gulati A."/>
        </authorList>
    </citation>
    <scope>NUCLEOTIDE SEQUENCE [LARGE SCALE GENOMIC DNA]</scope>
    <source>
        <strain evidence="8 9">IHBB 11108</strain>
    </source>
</reference>
<dbReference type="STRING" id="1618207.UM93_02825"/>
<sequence>MTTPSSAAAAKHVPVLRDRCVNLLAPAIEAANARGERAVVIDATLGMGGHSEAILQRFENLHLIGIDRDTQALKLASERLAEYSERIDLVHAVYDEIDEVLEDLGFPEVASVHGILMDLGVSSLQLDEAERGFAYSYDAPLDMRMDTSRGQSAADLVNSYSEAELSSVIRRWGEEKFAARIARRIVEARTEKPLERTGELVEVIRKAVPAAAARTGGHPAKRTFQALRIEVNQELEVLQRAVPAAVDALAITGRAVVMSYHSLEDKIVKQVFSAGASSSAPPGFPVELEEQKAELKILTKGTEVPTEVEIAENPRAASARLRAVERIKKRRNP</sequence>
<dbReference type="AlphaFoldDB" id="A0A0D4BX72"/>
<keyword evidence="5 7" id="KW-0808">Transferase</keyword>
<evidence type="ECO:0000256" key="5">
    <source>
        <dbReference type="ARBA" id="ARBA00022679"/>
    </source>
</evidence>
<dbReference type="InterPro" id="IPR002903">
    <property type="entry name" value="RsmH"/>
</dbReference>
<feature type="binding site" evidence="7">
    <location>
        <position position="67"/>
    </location>
    <ligand>
        <name>S-adenosyl-L-methionine</name>
        <dbReference type="ChEBI" id="CHEBI:59789"/>
    </ligand>
</feature>
<dbReference type="PANTHER" id="PTHR11265">
    <property type="entry name" value="S-ADENOSYL-METHYLTRANSFERASE MRAW"/>
    <property type="match status" value="1"/>
</dbReference>
<evidence type="ECO:0000313" key="8">
    <source>
        <dbReference type="EMBL" id="AJT40711.1"/>
    </source>
</evidence>
<evidence type="ECO:0000256" key="1">
    <source>
        <dbReference type="ARBA" id="ARBA00010396"/>
    </source>
</evidence>
<keyword evidence="4 7" id="KW-0489">Methyltransferase</keyword>
<dbReference type="PIRSF" id="PIRSF004486">
    <property type="entry name" value="MraW"/>
    <property type="match status" value="1"/>
</dbReference>
<dbReference type="KEGG" id="ari:UM93_02825"/>
<dbReference type="NCBIfam" id="TIGR00006">
    <property type="entry name" value="16S rRNA (cytosine(1402)-N(4))-methyltransferase RsmH"/>
    <property type="match status" value="1"/>
</dbReference>
<dbReference type="EC" id="2.1.1.199" evidence="7"/>
<accession>A0A0D4BX72</accession>
<dbReference type="FunFam" id="1.10.150.170:FF:000001">
    <property type="entry name" value="Ribosomal RNA small subunit methyltransferase H"/>
    <property type="match status" value="1"/>
</dbReference>
<organism evidence="8 9">
    <name type="scientific">Psychromicrobium lacuslunae</name>
    <dbReference type="NCBI Taxonomy" id="1618207"/>
    <lineage>
        <taxon>Bacteria</taxon>
        <taxon>Bacillati</taxon>
        <taxon>Actinomycetota</taxon>
        <taxon>Actinomycetes</taxon>
        <taxon>Micrococcales</taxon>
        <taxon>Micrococcaceae</taxon>
        <taxon>Psychromicrobium</taxon>
    </lineage>
</organism>
<dbReference type="Gene3D" id="1.10.150.170">
    <property type="entry name" value="Putative methyltransferase TM0872, insert domain"/>
    <property type="match status" value="1"/>
</dbReference>
<evidence type="ECO:0000256" key="2">
    <source>
        <dbReference type="ARBA" id="ARBA00022490"/>
    </source>
</evidence>
<evidence type="ECO:0000256" key="6">
    <source>
        <dbReference type="ARBA" id="ARBA00022691"/>
    </source>
</evidence>
<feature type="binding site" evidence="7">
    <location>
        <position position="118"/>
    </location>
    <ligand>
        <name>S-adenosyl-L-methionine</name>
        <dbReference type="ChEBI" id="CHEBI:59789"/>
    </ligand>
</feature>
<comment type="catalytic activity">
    <reaction evidence="7">
        <text>cytidine(1402) in 16S rRNA + S-adenosyl-L-methionine = N(4)-methylcytidine(1402) in 16S rRNA + S-adenosyl-L-homocysteine + H(+)</text>
        <dbReference type="Rhea" id="RHEA:42928"/>
        <dbReference type="Rhea" id="RHEA-COMP:10286"/>
        <dbReference type="Rhea" id="RHEA-COMP:10287"/>
        <dbReference type="ChEBI" id="CHEBI:15378"/>
        <dbReference type="ChEBI" id="CHEBI:57856"/>
        <dbReference type="ChEBI" id="CHEBI:59789"/>
        <dbReference type="ChEBI" id="CHEBI:74506"/>
        <dbReference type="ChEBI" id="CHEBI:82748"/>
        <dbReference type="EC" id="2.1.1.199"/>
    </reaction>
</comment>
<dbReference type="GO" id="GO:0005737">
    <property type="term" value="C:cytoplasm"/>
    <property type="evidence" value="ECO:0007669"/>
    <property type="project" value="UniProtKB-SubCell"/>
</dbReference>
<keyword evidence="6 7" id="KW-0949">S-adenosyl-L-methionine</keyword>
<evidence type="ECO:0000313" key="9">
    <source>
        <dbReference type="Proteomes" id="UP000061839"/>
    </source>
</evidence>
<name>A0A0D4BX72_9MICC</name>
<comment type="subcellular location">
    <subcellularLocation>
        <location evidence="7">Cytoplasm</location>
    </subcellularLocation>
</comment>
<evidence type="ECO:0000256" key="4">
    <source>
        <dbReference type="ARBA" id="ARBA00022603"/>
    </source>
</evidence>
<keyword evidence="2 7" id="KW-0963">Cytoplasm</keyword>
<dbReference type="EMBL" id="CP011005">
    <property type="protein sequence ID" value="AJT40711.1"/>
    <property type="molecule type" value="Genomic_DNA"/>
</dbReference>
<dbReference type="Pfam" id="PF01795">
    <property type="entry name" value="Methyltransf_5"/>
    <property type="match status" value="1"/>
</dbReference>
<dbReference type="RefSeq" id="WP_045073522.1">
    <property type="nucleotide sequence ID" value="NZ_CP011005.1"/>
</dbReference>
<dbReference type="Gene3D" id="3.40.50.150">
    <property type="entry name" value="Vaccinia Virus protein VP39"/>
    <property type="match status" value="1"/>
</dbReference>
<dbReference type="PANTHER" id="PTHR11265:SF0">
    <property type="entry name" value="12S RRNA N4-METHYLCYTIDINE METHYLTRANSFERASE"/>
    <property type="match status" value="1"/>
</dbReference>
<gene>
    <name evidence="7" type="primary">rsmH</name>
    <name evidence="8" type="ORF">UM93_02825</name>
</gene>
<dbReference type="SUPFAM" id="SSF81799">
    <property type="entry name" value="Putative methyltransferase TM0872, insert domain"/>
    <property type="match status" value="1"/>
</dbReference>
<feature type="binding site" evidence="7">
    <location>
        <position position="94"/>
    </location>
    <ligand>
        <name>S-adenosyl-L-methionine</name>
        <dbReference type="ChEBI" id="CHEBI:59789"/>
    </ligand>
</feature>
<keyword evidence="3 7" id="KW-0698">rRNA processing</keyword>
<comment type="function">
    <text evidence="7">Specifically methylates the N4 position of cytidine in position 1402 (C1402) of 16S rRNA.</text>
</comment>